<protein>
    <recommendedName>
        <fullName evidence="3">DUF4276 family protein</fullName>
    </recommendedName>
</protein>
<dbReference type="RefSeq" id="WP_284323122.1">
    <property type="nucleotide sequence ID" value="NZ_BSOB01000061.1"/>
</dbReference>
<evidence type="ECO:0008006" key="3">
    <source>
        <dbReference type="Google" id="ProtNLM"/>
    </source>
</evidence>
<evidence type="ECO:0000313" key="2">
    <source>
        <dbReference type="Proteomes" id="UP001156670"/>
    </source>
</evidence>
<proteinExistence type="predicted"/>
<dbReference type="EMBL" id="BSOB01000061">
    <property type="protein sequence ID" value="GLQ95446.1"/>
    <property type="molecule type" value="Genomic_DNA"/>
</dbReference>
<accession>A0ABQ5XVD9</accession>
<organism evidence="1 2">
    <name type="scientific">Dyella acidisoli</name>
    <dbReference type="NCBI Taxonomy" id="1867834"/>
    <lineage>
        <taxon>Bacteria</taxon>
        <taxon>Pseudomonadati</taxon>
        <taxon>Pseudomonadota</taxon>
        <taxon>Gammaproteobacteria</taxon>
        <taxon>Lysobacterales</taxon>
        <taxon>Rhodanobacteraceae</taxon>
        <taxon>Dyella</taxon>
    </lineage>
</organism>
<gene>
    <name evidence="1" type="ORF">GCM10007901_44010</name>
</gene>
<evidence type="ECO:0000313" key="1">
    <source>
        <dbReference type="EMBL" id="GLQ95446.1"/>
    </source>
</evidence>
<sequence>MHIEVLVEDASGAKLIESLLPKVIGSFGEPHTWRIHAYKGIGRLPEGLSNRADPAKRALLDQLPRLLVGYGKTPGIDAVLVVLDTDQRDCKAFLQELKDVFGRCDPAPVTMFRLAIEEIEAWLLGDRQALLTAYPKAKRDVLDRYKQDAVCGTWELLADVLYPGGSAAVKNVGWPLPGQIKHEWAERVGPNMNIDNNLSPSFAKFRDGLRRLVALAINGTGRAGK</sequence>
<comment type="caution">
    <text evidence="1">The sequence shown here is derived from an EMBL/GenBank/DDBJ whole genome shotgun (WGS) entry which is preliminary data.</text>
</comment>
<reference evidence="2" key="1">
    <citation type="journal article" date="2019" name="Int. J. Syst. Evol. Microbiol.">
        <title>The Global Catalogue of Microorganisms (GCM) 10K type strain sequencing project: providing services to taxonomists for standard genome sequencing and annotation.</title>
        <authorList>
            <consortium name="The Broad Institute Genomics Platform"/>
            <consortium name="The Broad Institute Genome Sequencing Center for Infectious Disease"/>
            <person name="Wu L."/>
            <person name="Ma J."/>
        </authorList>
    </citation>
    <scope>NUCLEOTIDE SEQUENCE [LARGE SCALE GENOMIC DNA]</scope>
    <source>
        <strain evidence="2">NBRC 111980</strain>
    </source>
</reference>
<name>A0ABQ5XVD9_9GAMM</name>
<keyword evidence="2" id="KW-1185">Reference proteome</keyword>
<dbReference type="Proteomes" id="UP001156670">
    <property type="component" value="Unassembled WGS sequence"/>
</dbReference>